<comment type="catalytic activity">
    <reaction evidence="6">
        <text>(6S)-NADPHX + ADP = AMP + phosphate + NADPH + H(+)</text>
        <dbReference type="Rhea" id="RHEA:32235"/>
        <dbReference type="ChEBI" id="CHEBI:15378"/>
        <dbReference type="ChEBI" id="CHEBI:43474"/>
        <dbReference type="ChEBI" id="CHEBI:57783"/>
        <dbReference type="ChEBI" id="CHEBI:64076"/>
        <dbReference type="ChEBI" id="CHEBI:456215"/>
        <dbReference type="ChEBI" id="CHEBI:456216"/>
        <dbReference type="EC" id="4.2.1.136"/>
    </reaction>
</comment>
<comment type="caution">
    <text evidence="8">The sequence shown here is derived from an EMBL/GenBank/DDBJ whole genome shotgun (WGS) entry which is preliminary data.</text>
</comment>
<dbReference type="AlphaFoldDB" id="D0WH28"/>
<dbReference type="GO" id="GO:0110051">
    <property type="term" value="P:metabolite repair"/>
    <property type="evidence" value="ECO:0007669"/>
    <property type="project" value="TreeGrafter"/>
</dbReference>
<dbReference type="HOGENOM" id="CLU_024853_2_0_11"/>
<dbReference type="GO" id="GO:0046496">
    <property type="term" value="P:nicotinamide nucleotide metabolic process"/>
    <property type="evidence" value="ECO:0007669"/>
    <property type="project" value="UniProtKB-UniRule"/>
</dbReference>
<dbReference type="Gene3D" id="3.40.1190.20">
    <property type="match status" value="1"/>
</dbReference>
<dbReference type="eggNOG" id="COG0063">
    <property type="taxonomic scope" value="Bacteria"/>
</dbReference>
<keyword evidence="3 6" id="KW-0521">NADP</keyword>
<dbReference type="OrthoDB" id="9806925at2"/>
<comment type="subunit">
    <text evidence="6">Homotetramer.</text>
</comment>
<keyword evidence="1 6" id="KW-0547">Nucleotide-binding</keyword>
<evidence type="ECO:0000256" key="5">
    <source>
        <dbReference type="ARBA" id="ARBA00023239"/>
    </source>
</evidence>
<dbReference type="Proteomes" id="UP000006001">
    <property type="component" value="Unassembled WGS sequence"/>
</dbReference>
<feature type="binding site" evidence="6">
    <location>
        <position position="198"/>
    </location>
    <ligand>
        <name>(6S)-NADPHX</name>
        <dbReference type="ChEBI" id="CHEBI:64076"/>
    </ligand>
</feature>
<dbReference type="EC" id="4.2.1.136" evidence="6"/>
<dbReference type="STRING" id="649764.HMPREF0762_01293"/>
<comment type="caution">
    <text evidence="6">Lacks conserved residue(s) required for the propagation of feature annotation.</text>
</comment>
<dbReference type="RefSeq" id="WP_006362548.1">
    <property type="nucleotide sequence ID" value="NZ_GG700630.1"/>
</dbReference>
<dbReference type="InterPro" id="IPR017953">
    <property type="entry name" value="Carbohydrate_kinase_pred_CS"/>
</dbReference>
<reference evidence="8" key="1">
    <citation type="submission" date="2009-10" db="EMBL/GenBank/DDBJ databases">
        <authorList>
            <person name="Weinstock G."/>
            <person name="Sodergren E."/>
            <person name="Clifton S."/>
            <person name="Fulton L."/>
            <person name="Fulton B."/>
            <person name="Courtney L."/>
            <person name="Fronick C."/>
            <person name="Harrison M."/>
            <person name="Strong C."/>
            <person name="Farmer C."/>
            <person name="Delahaunty K."/>
            <person name="Markovic C."/>
            <person name="Hall O."/>
            <person name="Minx P."/>
            <person name="Tomlinson C."/>
            <person name="Mitreva M."/>
            <person name="Nelson J."/>
            <person name="Hou S."/>
            <person name="Wollam A."/>
            <person name="Pepin K.H."/>
            <person name="Johnson M."/>
            <person name="Bhonagiri V."/>
            <person name="Nash W.E."/>
            <person name="Warren W."/>
            <person name="Chinwalla A."/>
            <person name="Mardis E.R."/>
            <person name="Wilson R.K."/>
        </authorList>
    </citation>
    <scope>NUCLEOTIDE SEQUENCE [LARGE SCALE GENOMIC DNA]</scope>
    <source>
        <strain evidence="8">ATCC 700122</strain>
    </source>
</reference>
<comment type="function">
    <text evidence="6">Catalyzes the dehydration of the S-form of NAD(P)HX at the expense of ADP, which is converted to AMP. Together with NAD(P)HX epimerase, which catalyzes the epimerization of the S- and R-forms, the enzyme allows the repair of both epimers of NAD(P)HX, a damaged form of NAD(P)H that is a result of enzymatic or heat-dependent hydration.</text>
</comment>
<feature type="binding site" evidence="6">
    <location>
        <position position="264"/>
    </location>
    <ligand>
        <name>AMP</name>
        <dbReference type="ChEBI" id="CHEBI:456215"/>
    </ligand>
</feature>
<gene>
    <name evidence="6" type="primary">nnrD</name>
    <name evidence="8" type="ORF">HMPREF0762_01293</name>
</gene>
<dbReference type="SUPFAM" id="SSF53613">
    <property type="entry name" value="Ribokinase-like"/>
    <property type="match status" value="1"/>
</dbReference>
<keyword evidence="9" id="KW-1185">Reference proteome</keyword>
<dbReference type="GeneID" id="85007802"/>
<comment type="similarity">
    <text evidence="6">Belongs to the NnrD/CARKD family.</text>
</comment>
<keyword evidence="5 6" id="KW-0456">Lyase</keyword>
<organism evidence="8 9">
    <name type="scientific">Slackia exigua (strain ATCC 700122 / DSM 15923 / CIP 105133 / JCM 11022 / KCTC 5966 / S-7)</name>
    <dbReference type="NCBI Taxonomy" id="649764"/>
    <lineage>
        <taxon>Bacteria</taxon>
        <taxon>Bacillati</taxon>
        <taxon>Actinomycetota</taxon>
        <taxon>Coriobacteriia</taxon>
        <taxon>Eggerthellales</taxon>
        <taxon>Eggerthellaceae</taxon>
        <taxon>Slackia</taxon>
    </lineage>
</organism>
<evidence type="ECO:0000313" key="8">
    <source>
        <dbReference type="EMBL" id="EEZ61215.1"/>
    </source>
</evidence>
<feature type="binding site" evidence="6">
    <location>
        <position position="116"/>
    </location>
    <ligand>
        <name>(6S)-NADPHX</name>
        <dbReference type="ChEBI" id="CHEBI:64076"/>
    </ligand>
</feature>
<comment type="cofactor">
    <cofactor evidence="6">
        <name>Mg(2+)</name>
        <dbReference type="ChEBI" id="CHEBI:18420"/>
    </cofactor>
</comment>
<feature type="binding site" evidence="6">
    <location>
        <position position="265"/>
    </location>
    <ligand>
        <name>(6S)-NADPHX</name>
        <dbReference type="ChEBI" id="CHEBI:64076"/>
    </ligand>
</feature>
<dbReference type="Pfam" id="PF01256">
    <property type="entry name" value="Carb_kinase"/>
    <property type="match status" value="2"/>
</dbReference>
<accession>D0WH28</accession>
<evidence type="ECO:0000256" key="3">
    <source>
        <dbReference type="ARBA" id="ARBA00022857"/>
    </source>
</evidence>
<dbReference type="PROSITE" id="PS01050">
    <property type="entry name" value="YJEF_C_2"/>
    <property type="match status" value="1"/>
</dbReference>
<dbReference type="InterPro" id="IPR000631">
    <property type="entry name" value="CARKD"/>
</dbReference>
<evidence type="ECO:0000259" key="7">
    <source>
        <dbReference type="PROSITE" id="PS51383"/>
    </source>
</evidence>
<feature type="domain" description="YjeF C-terminal" evidence="7">
    <location>
        <begin position="18"/>
        <end position="323"/>
    </location>
</feature>
<keyword evidence="2 6" id="KW-0067">ATP-binding</keyword>
<evidence type="ECO:0000256" key="1">
    <source>
        <dbReference type="ARBA" id="ARBA00022741"/>
    </source>
</evidence>
<dbReference type="CDD" id="cd01171">
    <property type="entry name" value="YXKO-related"/>
    <property type="match status" value="1"/>
</dbReference>
<dbReference type="PANTHER" id="PTHR12592:SF0">
    <property type="entry name" value="ATP-DEPENDENT (S)-NAD(P)H-HYDRATE DEHYDRATASE"/>
    <property type="match status" value="1"/>
</dbReference>
<evidence type="ECO:0000313" key="9">
    <source>
        <dbReference type="Proteomes" id="UP000006001"/>
    </source>
</evidence>
<dbReference type="GO" id="GO:0052856">
    <property type="term" value="F:NAD(P)HX epimerase activity"/>
    <property type="evidence" value="ECO:0007669"/>
    <property type="project" value="TreeGrafter"/>
</dbReference>
<proteinExistence type="inferred from homology"/>
<dbReference type="PROSITE" id="PS51383">
    <property type="entry name" value="YJEF_C_3"/>
    <property type="match status" value="1"/>
</dbReference>
<evidence type="ECO:0000256" key="6">
    <source>
        <dbReference type="HAMAP-Rule" id="MF_01965"/>
    </source>
</evidence>
<dbReference type="GO" id="GO:0052855">
    <property type="term" value="F:ADP-dependent NAD(P)H-hydrate dehydratase activity"/>
    <property type="evidence" value="ECO:0007669"/>
    <property type="project" value="UniProtKB-UniRule"/>
</dbReference>
<dbReference type="NCBIfam" id="TIGR00196">
    <property type="entry name" value="yjeF_cterm"/>
    <property type="match status" value="1"/>
</dbReference>
<sequence>MTLLDDIRPARGSSCVVPPEAAADLVPRIPADAHKYSRGVCELYVGSKDYPGAAVLSSCAANKLACGYVIAYTTSRARAALRAQSPSIVVRDHASFAEVRHEDGPRRPRAVVVGCGFPSSTARDGLLRELSRACAQGVPSVSERPAAACSPESIARVLERSDCPVLLDGGALDAMGSGDVRALLEKRTGRTTAVITPHLGEAARIAQAMRLDGDLAPVALSQAIAEATSTICMLKGSDVWISTPEGSTYIVDAGTWALAKAGTGDVLAGAVGSLLAYGIMPLEAAVLGAHIHACAGRMAGEGLAFGPTAEDVLDRLPQAAGRFMRRTS</sequence>
<dbReference type="GO" id="GO:0005524">
    <property type="term" value="F:ATP binding"/>
    <property type="evidence" value="ECO:0007669"/>
    <property type="project" value="UniProtKB-KW"/>
</dbReference>
<dbReference type="InterPro" id="IPR029056">
    <property type="entry name" value="Ribokinase-like"/>
</dbReference>
<dbReference type="HAMAP" id="MF_01965">
    <property type="entry name" value="NADHX_dehydratase"/>
    <property type="match status" value="1"/>
</dbReference>
<protein>
    <recommendedName>
        <fullName evidence="6">ADP-dependent (S)-NAD(P)H-hydrate dehydratase</fullName>
        <ecNumber evidence="6">4.2.1.136</ecNumber>
    </recommendedName>
    <alternativeName>
        <fullName evidence="6">ADP-dependent NAD(P)HX dehydratase</fullName>
    </alternativeName>
</protein>
<keyword evidence="4 6" id="KW-0520">NAD</keyword>
<evidence type="ECO:0000256" key="2">
    <source>
        <dbReference type="ARBA" id="ARBA00022840"/>
    </source>
</evidence>
<feature type="binding site" evidence="6">
    <location>
        <position position="53"/>
    </location>
    <ligand>
        <name>(6S)-NADPHX</name>
        <dbReference type="ChEBI" id="CHEBI:64076"/>
    </ligand>
</feature>
<evidence type="ECO:0000256" key="4">
    <source>
        <dbReference type="ARBA" id="ARBA00023027"/>
    </source>
</evidence>
<name>D0WH28_SLAES</name>
<dbReference type="EMBL" id="ACUX02000007">
    <property type="protein sequence ID" value="EEZ61215.1"/>
    <property type="molecule type" value="Genomic_DNA"/>
</dbReference>
<comment type="catalytic activity">
    <reaction evidence="6">
        <text>(6S)-NADHX + ADP = AMP + phosphate + NADH + H(+)</text>
        <dbReference type="Rhea" id="RHEA:32223"/>
        <dbReference type="ChEBI" id="CHEBI:15378"/>
        <dbReference type="ChEBI" id="CHEBI:43474"/>
        <dbReference type="ChEBI" id="CHEBI:57945"/>
        <dbReference type="ChEBI" id="CHEBI:64074"/>
        <dbReference type="ChEBI" id="CHEBI:456215"/>
        <dbReference type="ChEBI" id="CHEBI:456216"/>
        <dbReference type="EC" id="4.2.1.136"/>
    </reaction>
</comment>
<dbReference type="PANTHER" id="PTHR12592">
    <property type="entry name" value="ATP-DEPENDENT (S)-NAD(P)H-HYDRATE DEHYDRATASE FAMILY MEMBER"/>
    <property type="match status" value="1"/>
</dbReference>